<evidence type="ECO:0000313" key="2">
    <source>
        <dbReference type="Proteomes" id="UP000749559"/>
    </source>
</evidence>
<sequence length="220" mass="24910">MNEAMTGATVKSPRKISFSLDLPPIRAKHAGAMPSKTFLKAGPDNVNKPSKQHKFTRMNKVHAVKVSSIAKPANPFGVSGRAVMPKSGHRHTPNVTEDRQSKSAMARMTRMAKCEHDEGESIDVDEYIDLPCPWCQQAKNWHYRPLSYREESIIERARRNTASSRIQSAPWSTANRNLKRQNTRNFIKSFVFADNQGGKTIYAKPKPWLPHNIWTWGPGF</sequence>
<evidence type="ECO:0000313" key="1">
    <source>
        <dbReference type="EMBL" id="CAH1786529.1"/>
    </source>
</evidence>
<dbReference type="Proteomes" id="UP000749559">
    <property type="component" value="Unassembled WGS sequence"/>
</dbReference>
<dbReference type="EMBL" id="CAIIXF020000006">
    <property type="protein sequence ID" value="CAH1786529.1"/>
    <property type="molecule type" value="Genomic_DNA"/>
</dbReference>
<comment type="caution">
    <text evidence="1">The sequence shown here is derived from an EMBL/GenBank/DDBJ whole genome shotgun (WGS) entry which is preliminary data.</text>
</comment>
<protein>
    <submittedName>
        <fullName evidence="1">Uncharacterized protein</fullName>
    </submittedName>
</protein>
<accession>A0A8J1U0V9</accession>
<keyword evidence="2" id="KW-1185">Reference proteome</keyword>
<organism evidence="1 2">
    <name type="scientific">Owenia fusiformis</name>
    <name type="common">Polychaete worm</name>
    <dbReference type="NCBI Taxonomy" id="6347"/>
    <lineage>
        <taxon>Eukaryota</taxon>
        <taxon>Metazoa</taxon>
        <taxon>Spiralia</taxon>
        <taxon>Lophotrochozoa</taxon>
        <taxon>Annelida</taxon>
        <taxon>Polychaeta</taxon>
        <taxon>Sedentaria</taxon>
        <taxon>Canalipalpata</taxon>
        <taxon>Sabellida</taxon>
        <taxon>Oweniida</taxon>
        <taxon>Oweniidae</taxon>
        <taxon>Owenia</taxon>
    </lineage>
</organism>
<name>A0A8J1U0V9_OWEFU</name>
<proteinExistence type="predicted"/>
<gene>
    <name evidence="1" type="ORF">OFUS_LOCUS12411</name>
</gene>
<dbReference type="AlphaFoldDB" id="A0A8J1U0V9"/>
<reference evidence="1" key="1">
    <citation type="submission" date="2022-03" db="EMBL/GenBank/DDBJ databases">
        <authorList>
            <person name="Martin C."/>
        </authorList>
    </citation>
    <scope>NUCLEOTIDE SEQUENCE</scope>
</reference>